<evidence type="ECO:0000256" key="8">
    <source>
        <dbReference type="ARBA" id="ARBA00022968"/>
    </source>
</evidence>
<feature type="region of interest" description="Disordered" evidence="14">
    <location>
        <begin position="1"/>
        <end position="23"/>
    </location>
</feature>
<dbReference type="GO" id="GO:0008236">
    <property type="term" value="F:serine-type peptidase activity"/>
    <property type="evidence" value="ECO:0007669"/>
    <property type="project" value="UniProtKB-KW"/>
</dbReference>
<reference evidence="18 19" key="1">
    <citation type="submission" date="2024-04" db="EMBL/GenBank/DDBJ databases">
        <authorList>
            <person name="Rising A."/>
            <person name="Reimegard J."/>
            <person name="Sonavane S."/>
            <person name="Akerstrom W."/>
            <person name="Nylinder S."/>
            <person name="Hedman E."/>
            <person name="Kallberg Y."/>
        </authorList>
    </citation>
    <scope>NUCLEOTIDE SEQUENCE [LARGE SCALE GENOMIC DNA]</scope>
</reference>
<evidence type="ECO:0000256" key="4">
    <source>
        <dbReference type="ARBA" id="ARBA00022670"/>
    </source>
</evidence>
<keyword evidence="6" id="KW-0378">Hydrolase</keyword>
<evidence type="ECO:0000256" key="9">
    <source>
        <dbReference type="ARBA" id="ARBA00022989"/>
    </source>
</evidence>
<evidence type="ECO:0000256" key="7">
    <source>
        <dbReference type="ARBA" id="ARBA00022825"/>
    </source>
</evidence>
<keyword evidence="9 15" id="KW-1133">Transmembrane helix</keyword>
<dbReference type="GO" id="GO:0005886">
    <property type="term" value="C:plasma membrane"/>
    <property type="evidence" value="ECO:0007669"/>
    <property type="project" value="TreeGrafter"/>
</dbReference>
<dbReference type="GO" id="GO:0004177">
    <property type="term" value="F:aminopeptidase activity"/>
    <property type="evidence" value="ECO:0007669"/>
    <property type="project" value="UniProtKB-KW"/>
</dbReference>
<evidence type="ECO:0000256" key="1">
    <source>
        <dbReference type="ARBA" id="ARBA00004606"/>
    </source>
</evidence>
<proteinExistence type="inferred from homology"/>
<feature type="domain" description="Peptidase S9 prolyl oligopeptidase catalytic" evidence="16">
    <location>
        <begin position="602"/>
        <end position="803"/>
    </location>
</feature>
<evidence type="ECO:0000259" key="16">
    <source>
        <dbReference type="Pfam" id="PF00326"/>
    </source>
</evidence>
<dbReference type="Gene3D" id="3.40.50.1820">
    <property type="entry name" value="alpha/beta hydrolase"/>
    <property type="match status" value="1"/>
</dbReference>
<feature type="domain" description="Dipeptidylpeptidase IV N-terminal" evidence="17">
    <location>
        <begin position="137"/>
        <end position="517"/>
    </location>
</feature>
<keyword evidence="4" id="KW-0645">Protease</keyword>
<sequence length="823" mass="94804">MSELTAERKHVKTSPAHMQAVKEEDEEEIADTHNWRGIGISLLVILGICSIIAMAILLLTPKNTGDGFKGERIRLSDIVQEKFKPRLFNGSWISDDQLEYRDEDGHLVIYSLKTKTAKILLENTTFSDYDVQKYSISADHNYVLLLHDVIKLYRYSFKAKYKIYDIINRKMYSLHPSEDTDGYLQYAGWGPKENQLVYVWGNNLFYVNEVNGTHHSVSTTGVDTVIFNGIPDWLYEEEILKSNNAIWWSPDGNFLCYATINDTKVGTFYYNWYGSAPFNESHVYPELFQLRYPKPGGDNPSAFLWVVDVHNPLNLLQRDVKPPREVQDQLVHVWDHYFTSVQWIDNQSLAVIWLARSQNFSVVTQCAGELWYCVVVYEQSPPSRKGWVDLRGPIFFGQGGKNWYIRLPLPEGQHGHYQHVAMANNDTRHVDFLTQGRYDIYKVVAYHEASNTVYYLTTLENRPGERHLFSVSGKKARAATFTKCLTCEEGEGCLFFNVIFSPGAKYYILECLGPGVPKVEIRSIYNQTFEILDTNDDLRDLLEATTLPQIRTFQVPLKGGYKAQVRLFLPPGIIEEEVLMYPLVVFADGAPGSQLVTAEFQLHWGSYLSSRRNHIYAWIDGRGSGSQGDKMMHEVYYRLGSVEVEDQIEVTRYLKENLAFIHPSHIAIWGWFYGGYVAALALAQDKTIFKCAISVAPVTSWLYYDSAFAERYMGTPLPQDNYLGFEKASLVKKAPKFKGKKLLLMHGTADDKVHVQQSLIFMKALIEEGVLFQTQLYPDEDYSLSKVRRHLFRTMEDFLNECFYIQRKDEYENTRVKKDIKAR</sequence>
<keyword evidence="19" id="KW-1185">Reference proteome</keyword>
<accession>A0AAV1ZUR0</accession>
<evidence type="ECO:0000256" key="6">
    <source>
        <dbReference type="ARBA" id="ARBA00022801"/>
    </source>
</evidence>
<dbReference type="GO" id="GO:0006508">
    <property type="term" value="P:proteolysis"/>
    <property type="evidence" value="ECO:0007669"/>
    <property type="project" value="UniProtKB-KW"/>
</dbReference>
<evidence type="ECO:0000256" key="14">
    <source>
        <dbReference type="SAM" id="MobiDB-lite"/>
    </source>
</evidence>
<dbReference type="Gene3D" id="2.140.10.30">
    <property type="entry name" value="Dipeptidylpeptidase IV, N-terminal domain"/>
    <property type="match status" value="1"/>
</dbReference>
<dbReference type="InterPro" id="IPR050278">
    <property type="entry name" value="Serine_Prot_S9B/DPPIV"/>
</dbReference>
<evidence type="ECO:0000313" key="19">
    <source>
        <dbReference type="Proteomes" id="UP001497382"/>
    </source>
</evidence>
<dbReference type="PANTHER" id="PTHR11731">
    <property type="entry name" value="PROTEASE FAMILY S9B,C DIPEPTIDYL-PEPTIDASE IV-RELATED"/>
    <property type="match status" value="1"/>
</dbReference>
<keyword evidence="8" id="KW-0735">Signal-anchor</keyword>
<name>A0AAV1ZUR0_9ARAC</name>
<dbReference type="Pfam" id="PF00930">
    <property type="entry name" value="DPPIV_N"/>
    <property type="match status" value="1"/>
</dbReference>
<dbReference type="SUPFAM" id="SSF82171">
    <property type="entry name" value="DPP6 N-terminal domain-like"/>
    <property type="match status" value="1"/>
</dbReference>
<evidence type="ECO:0000313" key="18">
    <source>
        <dbReference type="EMBL" id="CAL1274180.1"/>
    </source>
</evidence>
<comment type="similarity">
    <text evidence="2">Belongs to the peptidase S9B family. DPPIV subfamily.</text>
</comment>
<evidence type="ECO:0000256" key="10">
    <source>
        <dbReference type="ARBA" id="ARBA00023136"/>
    </source>
</evidence>
<comment type="caution">
    <text evidence="18">The sequence shown here is derived from an EMBL/GenBank/DDBJ whole genome shotgun (WGS) entry which is preliminary data.</text>
</comment>
<evidence type="ECO:0000256" key="15">
    <source>
        <dbReference type="SAM" id="Phobius"/>
    </source>
</evidence>
<evidence type="ECO:0000256" key="5">
    <source>
        <dbReference type="ARBA" id="ARBA00022692"/>
    </source>
</evidence>
<dbReference type="Pfam" id="PF00326">
    <property type="entry name" value="Peptidase_S9"/>
    <property type="match status" value="1"/>
</dbReference>
<evidence type="ECO:0000256" key="13">
    <source>
        <dbReference type="ARBA" id="ARBA00072929"/>
    </source>
</evidence>
<organism evidence="18 19">
    <name type="scientific">Larinioides sclopetarius</name>
    <dbReference type="NCBI Taxonomy" id="280406"/>
    <lineage>
        <taxon>Eukaryota</taxon>
        <taxon>Metazoa</taxon>
        <taxon>Ecdysozoa</taxon>
        <taxon>Arthropoda</taxon>
        <taxon>Chelicerata</taxon>
        <taxon>Arachnida</taxon>
        <taxon>Araneae</taxon>
        <taxon>Araneomorphae</taxon>
        <taxon>Entelegynae</taxon>
        <taxon>Araneoidea</taxon>
        <taxon>Araneidae</taxon>
        <taxon>Larinioides</taxon>
    </lineage>
</organism>
<dbReference type="GO" id="GO:0008239">
    <property type="term" value="F:dipeptidyl-peptidase activity"/>
    <property type="evidence" value="ECO:0007669"/>
    <property type="project" value="TreeGrafter"/>
</dbReference>
<dbReference type="InterPro" id="IPR001375">
    <property type="entry name" value="Peptidase_S9_cat"/>
</dbReference>
<dbReference type="InterPro" id="IPR002469">
    <property type="entry name" value="Peptidase_S9B_N"/>
</dbReference>
<gene>
    <name evidence="18" type="ORF">LARSCL_LOCUS7331</name>
</gene>
<dbReference type="InterPro" id="IPR029058">
    <property type="entry name" value="AB_hydrolase_fold"/>
</dbReference>
<dbReference type="GO" id="GO:0012505">
    <property type="term" value="C:endomembrane system"/>
    <property type="evidence" value="ECO:0007669"/>
    <property type="project" value="UniProtKB-SubCell"/>
</dbReference>
<comment type="subcellular location">
    <subcellularLocation>
        <location evidence="12">Endomembrane system</location>
        <topology evidence="12">Single-pass membrane protein</topology>
    </subcellularLocation>
    <subcellularLocation>
        <location evidence="1">Membrane</location>
        <topology evidence="1">Single-pass type II membrane protein</topology>
    </subcellularLocation>
</comment>
<dbReference type="Proteomes" id="UP001497382">
    <property type="component" value="Unassembled WGS sequence"/>
</dbReference>
<keyword evidence="5 15" id="KW-0812">Transmembrane</keyword>
<dbReference type="EMBL" id="CAXIEN010000075">
    <property type="protein sequence ID" value="CAL1274180.1"/>
    <property type="molecule type" value="Genomic_DNA"/>
</dbReference>
<evidence type="ECO:0000259" key="17">
    <source>
        <dbReference type="Pfam" id="PF00930"/>
    </source>
</evidence>
<dbReference type="PANTHER" id="PTHR11731:SF200">
    <property type="entry name" value="DIPEPTIDYL PEPTIDASE 10, ISOFORM B"/>
    <property type="match status" value="1"/>
</dbReference>
<keyword evidence="3" id="KW-0031">Aminopeptidase</keyword>
<feature type="transmembrane region" description="Helical" evidence="15">
    <location>
        <begin position="38"/>
        <end position="59"/>
    </location>
</feature>
<dbReference type="AlphaFoldDB" id="A0AAV1ZUR0"/>
<evidence type="ECO:0000256" key="2">
    <source>
        <dbReference type="ARBA" id="ARBA00010036"/>
    </source>
</evidence>
<evidence type="ECO:0000256" key="12">
    <source>
        <dbReference type="ARBA" id="ARBA00037847"/>
    </source>
</evidence>
<keyword evidence="10 15" id="KW-0472">Membrane</keyword>
<evidence type="ECO:0000256" key="11">
    <source>
        <dbReference type="ARBA" id="ARBA00023180"/>
    </source>
</evidence>
<evidence type="ECO:0000256" key="3">
    <source>
        <dbReference type="ARBA" id="ARBA00022438"/>
    </source>
</evidence>
<keyword evidence="7" id="KW-0720">Serine protease</keyword>
<keyword evidence="11" id="KW-0325">Glycoprotein</keyword>
<dbReference type="SUPFAM" id="SSF53474">
    <property type="entry name" value="alpha/beta-Hydrolases"/>
    <property type="match status" value="1"/>
</dbReference>
<protein>
    <recommendedName>
        <fullName evidence="13">Venom dipeptidyl peptidase 4</fullName>
    </recommendedName>
</protein>
<dbReference type="FunFam" id="3.40.50.1820:FF:000003">
    <property type="entry name" value="Dipeptidyl peptidase 4"/>
    <property type="match status" value="1"/>
</dbReference>